<evidence type="ECO:0000259" key="1">
    <source>
        <dbReference type="SMART" id="SM01321"/>
    </source>
</evidence>
<sequence>MPFIKIYIHLVFSTKNRIPFFNTSAVRVKVWKHIKENASEKGIYVDMVNGFSDHCHCLISLGSNQNIEKVVQLIKGESSFWINKNELTREKFAWQDEYFAVSVSKSMVELVRNYIRNQEIHHTKQTFEQEYLRFKEKYGFE</sequence>
<dbReference type="PANTHER" id="PTHR33360:SF2">
    <property type="entry name" value="TRANSPOSASE FOR INSERTION SEQUENCE ELEMENT IS200"/>
    <property type="match status" value="1"/>
</dbReference>
<name>A0ABU0TEA0_9FLAO</name>
<keyword evidence="3" id="KW-1185">Reference proteome</keyword>
<dbReference type="Pfam" id="PF01797">
    <property type="entry name" value="Y1_Tnp"/>
    <property type="match status" value="1"/>
</dbReference>
<dbReference type="RefSeq" id="WP_307445912.1">
    <property type="nucleotide sequence ID" value="NZ_JAUTAL010000001.1"/>
</dbReference>
<gene>
    <name evidence="2" type="ORF">QE404_000433</name>
</gene>
<comment type="caution">
    <text evidence="2">The sequence shown here is derived from an EMBL/GenBank/DDBJ whole genome shotgun (WGS) entry which is preliminary data.</text>
</comment>
<dbReference type="SUPFAM" id="SSF143422">
    <property type="entry name" value="Transposase IS200-like"/>
    <property type="match status" value="1"/>
</dbReference>
<evidence type="ECO:0000313" key="2">
    <source>
        <dbReference type="EMBL" id="MDQ1095286.1"/>
    </source>
</evidence>
<dbReference type="NCBIfam" id="NF033573">
    <property type="entry name" value="transpos_IS200"/>
    <property type="match status" value="1"/>
</dbReference>
<dbReference type="EMBL" id="JAUTAL010000001">
    <property type="protein sequence ID" value="MDQ1095286.1"/>
    <property type="molecule type" value="Genomic_DNA"/>
</dbReference>
<protein>
    <submittedName>
        <fullName evidence="2">Transposase</fullName>
    </submittedName>
</protein>
<proteinExistence type="predicted"/>
<accession>A0ABU0TEA0</accession>
<dbReference type="Proteomes" id="UP001225072">
    <property type="component" value="Unassembled WGS sequence"/>
</dbReference>
<dbReference type="PANTHER" id="PTHR33360">
    <property type="entry name" value="TRANSPOSASE FOR INSERTION SEQUENCE ELEMENT IS200"/>
    <property type="match status" value="1"/>
</dbReference>
<feature type="domain" description="Transposase IS200-like" evidence="1">
    <location>
        <begin position="3"/>
        <end position="118"/>
    </location>
</feature>
<dbReference type="Gene3D" id="3.30.70.1290">
    <property type="entry name" value="Transposase IS200-like"/>
    <property type="match status" value="1"/>
</dbReference>
<reference evidence="2 3" key="1">
    <citation type="submission" date="2023-07" db="EMBL/GenBank/DDBJ databases">
        <title>Functional and genomic diversity of the sorghum phyllosphere microbiome.</title>
        <authorList>
            <person name="Shade A."/>
        </authorList>
    </citation>
    <scope>NUCLEOTIDE SEQUENCE [LARGE SCALE GENOMIC DNA]</scope>
    <source>
        <strain evidence="2 3">SORGH_AS_1064</strain>
    </source>
</reference>
<dbReference type="InterPro" id="IPR002686">
    <property type="entry name" value="Transposase_17"/>
</dbReference>
<dbReference type="SMART" id="SM01321">
    <property type="entry name" value="Y1_Tnp"/>
    <property type="match status" value="1"/>
</dbReference>
<organism evidence="2 3">
    <name type="scientific">Chryseobacterium camelliae</name>
    <dbReference type="NCBI Taxonomy" id="1265445"/>
    <lineage>
        <taxon>Bacteria</taxon>
        <taxon>Pseudomonadati</taxon>
        <taxon>Bacteroidota</taxon>
        <taxon>Flavobacteriia</taxon>
        <taxon>Flavobacteriales</taxon>
        <taxon>Weeksellaceae</taxon>
        <taxon>Chryseobacterium group</taxon>
        <taxon>Chryseobacterium</taxon>
    </lineage>
</organism>
<dbReference type="InterPro" id="IPR036515">
    <property type="entry name" value="Transposase_17_sf"/>
</dbReference>
<evidence type="ECO:0000313" key="3">
    <source>
        <dbReference type="Proteomes" id="UP001225072"/>
    </source>
</evidence>